<comment type="similarity">
    <text evidence="2 8">Belongs to the ZIP transporter (TC 2.A.5) family.</text>
</comment>
<evidence type="ECO:0000256" key="1">
    <source>
        <dbReference type="ARBA" id="ARBA00004141"/>
    </source>
</evidence>
<feature type="transmembrane region" description="Helical" evidence="8">
    <location>
        <begin position="56"/>
        <end position="78"/>
    </location>
</feature>
<accession>A0A8K0ML69</accession>
<dbReference type="EMBL" id="VOIH02000003">
    <property type="protein sequence ID" value="KAF3450052.1"/>
    <property type="molecule type" value="Genomic_DNA"/>
</dbReference>
<sequence>MSTLIKFQLFSTNSLTTTFSLIPLLLLPILVSSTTTTCICDPRDEDQNKSSEALKYKLIAVASVLSAGALGVCLPFLVKNLLSCLNPDKEMYFLIKAFAAGVILATGFIHVLPDAYESLTSPCLSEKPWKMFPFTGFVSMVSAICTLMMEALATGYQKRSAMIKPQPMSGTDDHVQVVLGGHDDGHVHVHGSAFALETSTTSSHLIRHRIISQVLELGIVVHSVIIGISLGASQSPNTIRPLVAALSFHQFFEGMGLGGCIQQAKFKLQTVVIMVVLFSLTTPVGIAVGIGISNTYNDNTPTALTIQGIFLAASAGILIYMALVDLLAADFMNPKLLTNFKLQLGTNFSLLLGAACMSLLAKWG</sequence>
<evidence type="ECO:0000256" key="4">
    <source>
        <dbReference type="ARBA" id="ARBA00022692"/>
    </source>
</evidence>
<evidence type="ECO:0000256" key="5">
    <source>
        <dbReference type="ARBA" id="ARBA00022989"/>
    </source>
</evidence>
<dbReference type="NCBIfam" id="TIGR00820">
    <property type="entry name" value="zip"/>
    <property type="match status" value="1"/>
</dbReference>
<evidence type="ECO:0000313" key="10">
    <source>
        <dbReference type="Proteomes" id="UP000796880"/>
    </source>
</evidence>
<feature type="transmembrane region" description="Helical" evidence="8">
    <location>
        <begin position="132"/>
        <end position="153"/>
    </location>
</feature>
<dbReference type="PANTHER" id="PTHR11040:SF71">
    <property type="entry name" value="ZIP METAL ION TRANSPORTER FAMILY PROTEIN"/>
    <property type="match status" value="1"/>
</dbReference>
<comment type="caution">
    <text evidence="8">Lacks conserved residue(s) required for the propagation of feature annotation.</text>
</comment>
<keyword evidence="10" id="KW-1185">Reference proteome</keyword>
<keyword evidence="7 8" id="KW-0472">Membrane</keyword>
<dbReference type="GO" id="GO:0005886">
    <property type="term" value="C:plasma membrane"/>
    <property type="evidence" value="ECO:0007669"/>
    <property type="project" value="TreeGrafter"/>
</dbReference>
<dbReference type="PANTHER" id="PTHR11040">
    <property type="entry name" value="ZINC/IRON TRANSPORTER"/>
    <property type="match status" value="1"/>
</dbReference>
<proteinExistence type="inferred from homology"/>
<protein>
    <submittedName>
        <fullName evidence="9">Uncharacterized protein</fullName>
    </submittedName>
</protein>
<dbReference type="OrthoDB" id="448280at2759"/>
<dbReference type="InterPro" id="IPR004698">
    <property type="entry name" value="Zn/Fe_permease_fun/pln"/>
</dbReference>
<evidence type="ECO:0000256" key="3">
    <source>
        <dbReference type="ARBA" id="ARBA00022448"/>
    </source>
</evidence>
<dbReference type="AlphaFoldDB" id="A0A8K0ML69"/>
<feature type="transmembrane region" description="Helical" evidence="8">
    <location>
        <begin position="340"/>
        <end position="361"/>
    </location>
</feature>
<keyword evidence="4 8" id="KW-0812">Transmembrane</keyword>
<keyword evidence="5 8" id="KW-1133">Transmembrane helix</keyword>
<name>A0A8K0ML69_9ROSA</name>
<dbReference type="InterPro" id="IPR003689">
    <property type="entry name" value="ZIP"/>
</dbReference>
<comment type="subcellular location">
    <subcellularLocation>
        <location evidence="1 8">Membrane</location>
        <topology evidence="1 8">Multi-pass membrane protein</topology>
    </subcellularLocation>
</comment>
<keyword evidence="6 8" id="KW-0406">Ion transport</keyword>
<evidence type="ECO:0000256" key="2">
    <source>
        <dbReference type="ARBA" id="ARBA00006939"/>
    </source>
</evidence>
<feature type="transmembrane region" description="Helical" evidence="8">
    <location>
        <begin position="90"/>
        <end position="112"/>
    </location>
</feature>
<evidence type="ECO:0000256" key="8">
    <source>
        <dbReference type="RuleBase" id="RU362088"/>
    </source>
</evidence>
<gene>
    <name evidence="9" type="ORF">FNV43_RR06131</name>
</gene>
<dbReference type="GO" id="GO:0005385">
    <property type="term" value="F:zinc ion transmembrane transporter activity"/>
    <property type="evidence" value="ECO:0007669"/>
    <property type="project" value="InterPro"/>
</dbReference>
<dbReference type="Proteomes" id="UP000796880">
    <property type="component" value="Unassembled WGS sequence"/>
</dbReference>
<evidence type="ECO:0000313" key="9">
    <source>
        <dbReference type="EMBL" id="KAF3450052.1"/>
    </source>
</evidence>
<dbReference type="Pfam" id="PF02535">
    <property type="entry name" value="Zip"/>
    <property type="match status" value="1"/>
</dbReference>
<feature type="transmembrane region" description="Helical" evidence="8">
    <location>
        <begin position="304"/>
        <end position="328"/>
    </location>
</feature>
<feature type="transmembrane region" description="Helical" evidence="8">
    <location>
        <begin position="271"/>
        <end position="292"/>
    </location>
</feature>
<organism evidence="9 10">
    <name type="scientific">Rhamnella rubrinervis</name>
    <dbReference type="NCBI Taxonomy" id="2594499"/>
    <lineage>
        <taxon>Eukaryota</taxon>
        <taxon>Viridiplantae</taxon>
        <taxon>Streptophyta</taxon>
        <taxon>Embryophyta</taxon>
        <taxon>Tracheophyta</taxon>
        <taxon>Spermatophyta</taxon>
        <taxon>Magnoliopsida</taxon>
        <taxon>eudicotyledons</taxon>
        <taxon>Gunneridae</taxon>
        <taxon>Pentapetalae</taxon>
        <taxon>rosids</taxon>
        <taxon>fabids</taxon>
        <taxon>Rosales</taxon>
        <taxon>Rhamnaceae</taxon>
        <taxon>rhamnoid group</taxon>
        <taxon>Rhamneae</taxon>
        <taxon>Rhamnella</taxon>
    </lineage>
</organism>
<reference evidence="9" key="1">
    <citation type="submission" date="2020-03" db="EMBL/GenBank/DDBJ databases">
        <title>A high-quality chromosome-level genome assembly of a woody plant with both climbing and erect habits, Rhamnella rubrinervis.</title>
        <authorList>
            <person name="Lu Z."/>
            <person name="Yang Y."/>
            <person name="Zhu X."/>
            <person name="Sun Y."/>
        </authorList>
    </citation>
    <scope>NUCLEOTIDE SEQUENCE</scope>
    <source>
        <strain evidence="9">BYM</strain>
        <tissue evidence="9">Leaf</tissue>
    </source>
</reference>
<keyword evidence="3 8" id="KW-0813">Transport</keyword>
<evidence type="ECO:0000256" key="6">
    <source>
        <dbReference type="ARBA" id="ARBA00023065"/>
    </source>
</evidence>
<comment type="caution">
    <text evidence="9">The sequence shown here is derived from an EMBL/GenBank/DDBJ whole genome shotgun (WGS) entry which is preliminary data.</text>
</comment>
<evidence type="ECO:0000256" key="7">
    <source>
        <dbReference type="ARBA" id="ARBA00023136"/>
    </source>
</evidence>